<dbReference type="Proteomes" id="UP000093104">
    <property type="component" value="Unassembled WGS sequence"/>
</dbReference>
<dbReference type="EMBL" id="LGSI01000020">
    <property type="protein sequence ID" value="OCR26019.1"/>
    <property type="molecule type" value="Genomic_DNA"/>
</dbReference>
<name>A0A1C7Z9K5_PSESX</name>
<dbReference type="AlphaFoldDB" id="A0A1C7Z9K5"/>
<evidence type="ECO:0000313" key="2">
    <source>
        <dbReference type="Proteomes" id="UP000093104"/>
    </source>
</evidence>
<gene>
    <name evidence="1" type="ORF">AFK24_05520</name>
</gene>
<accession>A0A1C7Z9K5</accession>
<dbReference type="OrthoDB" id="6982863at2"/>
<protein>
    <submittedName>
        <fullName evidence="1">Uncharacterized protein</fullName>
    </submittedName>
</protein>
<organism evidence="1 2">
    <name type="scientific">Pseudomonas syringae</name>
    <dbReference type="NCBI Taxonomy" id="317"/>
    <lineage>
        <taxon>Bacteria</taxon>
        <taxon>Pseudomonadati</taxon>
        <taxon>Pseudomonadota</taxon>
        <taxon>Gammaproteobacteria</taxon>
        <taxon>Pseudomonadales</taxon>
        <taxon>Pseudomonadaceae</taxon>
        <taxon>Pseudomonas</taxon>
    </lineage>
</organism>
<comment type="caution">
    <text evidence="1">The sequence shown here is derived from an EMBL/GenBank/DDBJ whole genome shotgun (WGS) entry which is preliminary data.</text>
</comment>
<dbReference type="RefSeq" id="WP_065832279.1">
    <property type="nucleotide sequence ID" value="NZ_LGSI01000020.1"/>
</dbReference>
<reference evidence="1 2" key="1">
    <citation type="submission" date="2015-07" db="EMBL/GenBank/DDBJ databases">
        <title>Draft genome sequence of a diazotrophic, plant growth-promoting rhizobacterium of the Pseudomonas syringae complex.</title>
        <authorList>
            <person name="Patten C.L."/>
            <person name="Jeong H."/>
        </authorList>
    </citation>
    <scope>NUCLEOTIDE SEQUENCE [LARGE SCALE GENOMIC DNA]</scope>
    <source>
        <strain evidence="1 2">GR12-2</strain>
    </source>
</reference>
<proteinExistence type="predicted"/>
<evidence type="ECO:0000313" key="1">
    <source>
        <dbReference type="EMBL" id="OCR26019.1"/>
    </source>
</evidence>
<sequence length="80" mass="9420">MTNKNDALVLHRRTRAPNQASLHCREIELRLADDGCHVMLSRYVELYSDEHTAWCSVRHHRIPLTRMIRWIISNGEVVKV</sequence>